<sequence length="189" mass="20620">MQQQSTPSMMPIMSSPANLTTDQIQMCLDENKKLILAIMDNQNLGKLAECAQYQAQLQKNLMYLAAIADDQPQVATMPTQVSPHPAMHQGAYYMQQQASAAAMAQQPGVFHPRMLTQAQFNSPLQIHQQQHQQTTQHFRPTGPINGMHTMQSEGSLGGGSSSVGHPTPAGTSDSRRPNKPEDLELGSIV</sequence>
<comment type="similarity">
    <text evidence="1">Belongs to the SS18 family.</text>
</comment>
<evidence type="ECO:0000256" key="2">
    <source>
        <dbReference type="SAM" id="MobiDB-lite"/>
    </source>
</evidence>
<keyword evidence="5" id="KW-1185">Reference proteome</keyword>
<dbReference type="Pfam" id="PF05030">
    <property type="entry name" value="SSXT"/>
    <property type="match status" value="1"/>
</dbReference>
<gene>
    <name evidence="4" type="ORF">RND81_01G207800</name>
</gene>
<feature type="compositionally biased region" description="Low complexity" evidence="2">
    <location>
        <begin position="127"/>
        <end position="137"/>
    </location>
</feature>
<reference evidence="4" key="1">
    <citation type="submission" date="2024-03" db="EMBL/GenBank/DDBJ databases">
        <title>WGS assembly of Saponaria officinalis var. Norfolk2.</title>
        <authorList>
            <person name="Jenkins J."/>
            <person name="Shu S."/>
            <person name="Grimwood J."/>
            <person name="Barry K."/>
            <person name="Goodstein D."/>
            <person name="Schmutz J."/>
            <person name="Leebens-Mack J."/>
            <person name="Osbourn A."/>
        </authorList>
    </citation>
    <scope>NUCLEOTIDE SEQUENCE [LARGE SCALE GENOMIC DNA]</scope>
    <source>
        <strain evidence="4">JIC</strain>
    </source>
</reference>
<feature type="domain" description="SS18 N-terminal" evidence="3">
    <location>
        <begin position="18"/>
        <end position="75"/>
    </location>
</feature>
<accession>A0AAW1NHQ9</accession>
<proteinExistence type="inferred from homology"/>
<evidence type="ECO:0000259" key="3">
    <source>
        <dbReference type="Pfam" id="PF05030"/>
    </source>
</evidence>
<evidence type="ECO:0000313" key="4">
    <source>
        <dbReference type="EMBL" id="KAK9758110.1"/>
    </source>
</evidence>
<dbReference type="AlphaFoldDB" id="A0AAW1NHQ9"/>
<dbReference type="EMBL" id="JBDFQZ010000001">
    <property type="protein sequence ID" value="KAK9758110.1"/>
    <property type="molecule type" value="Genomic_DNA"/>
</dbReference>
<evidence type="ECO:0000256" key="1">
    <source>
        <dbReference type="ARBA" id="ARBA00007945"/>
    </source>
</evidence>
<comment type="caution">
    <text evidence="4">The sequence shown here is derived from an EMBL/GenBank/DDBJ whole genome shotgun (WGS) entry which is preliminary data.</text>
</comment>
<organism evidence="4 5">
    <name type="scientific">Saponaria officinalis</name>
    <name type="common">Common soapwort</name>
    <name type="synonym">Lychnis saponaria</name>
    <dbReference type="NCBI Taxonomy" id="3572"/>
    <lineage>
        <taxon>Eukaryota</taxon>
        <taxon>Viridiplantae</taxon>
        <taxon>Streptophyta</taxon>
        <taxon>Embryophyta</taxon>
        <taxon>Tracheophyta</taxon>
        <taxon>Spermatophyta</taxon>
        <taxon>Magnoliopsida</taxon>
        <taxon>eudicotyledons</taxon>
        <taxon>Gunneridae</taxon>
        <taxon>Pentapetalae</taxon>
        <taxon>Caryophyllales</taxon>
        <taxon>Caryophyllaceae</taxon>
        <taxon>Caryophylleae</taxon>
        <taxon>Saponaria</taxon>
    </lineage>
</organism>
<feature type="compositionally biased region" description="Basic and acidic residues" evidence="2">
    <location>
        <begin position="173"/>
        <end position="182"/>
    </location>
</feature>
<dbReference type="Proteomes" id="UP001443914">
    <property type="component" value="Unassembled WGS sequence"/>
</dbReference>
<protein>
    <recommendedName>
        <fullName evidence="3">SS18 N-terminal domain-containing protein</fullName>
    </recommendedName>
</protein>
<dbReference type="InterPro" id="IPR007726">
    <property type="entry name" value="SS18_N"/>
</dbReference>
<evidence type="ECO:0000313" key="5">
    <source>
        <dbReference type="Proteomes" id="UP001443914"/>
    </source>
</evidence>
<feature type="region of interest" description="Disordered" evidence="2">
    <location>
        <begin position="127"/>
        <end position="189"/>
    </location>
</feature>
<name>A0AAW1NHQ9_SAPOF</name>